<sequence>MKIKTRFIKGIVETAAKEETVMPWARGTRRAAFIEKRNAAVKLRKTA</sequence>
<protein>
    <submittedName>
        <fullName evidence="1">Uncharacterized protein</fullName>
    </submittedName>
</protein>
<organism evidence="1 2">
    <name type="scientific">Sulfitobacter noctilucicola</name>
    <dbReference type="NCBI Taxonomy" id="1342301"/>
    <lineage>
        <taxon>Bacteria</taxon>
        <taxon>Pseudomonadati</taxon>
        <taxon>Pseudomonadota</taxon>
        <taxon>Alphaproteobacteria</taxon>
        <taxon>Rhodobacterales</taxon>
        <taxon>Roseobacteraceae</taxon>
        <taxon>Sulfitobacter</taxon>
    </lineage>
</organism>
<dbReference type="EMBL" id="JACIFU010000001">
    <property type="protein sequence ID" value="MBB4173465.1"/>
    <property type="molecule type" value="Genomic_DNA"/>
</dbReference>
<proteinExistence type="predicted"/>
<gene>
    <name evidence="1" type="ORF">GGR93_001226</name>
</gene>
<evidence type="ECO:0000313" key="1">
    <source>
        <dbReference type="EMBL" id="MBB4173465.1"/>
    </source>
</evidence>
<name>A0A7W6Q2V6_9RHOB</name>
<keyword evidence="2" id="KW-1185">Reference proteome</keyword>
<accession>A0A7W6Q2V6</accession>
<dbReference type="Proteomes" id="UP000565745">
    <property type="component" value="Unassembled WGS sequence"/>
</dbReference>
<evidence type="ECO:0000313" key="2">
    <source>
        <dbReference type="Proteomes" id="UP000565745"/>
    </source>
</evidence>
<dbReference type="RefSeq" id="WP_169736905.1">
    <property type="nucleotide sequence ID" value="NZ_JACIFU010000001.1"/>
</dbReference>
<reference evidence="1 2" key="1">
    <citation type="submission" date="2020-08" db="EMBL/GenBank/DDBJ databases">
        <title>Genomic Encyclopedia of Type Strains, Phase IV (KMG-IV): sequencing the most valuable type-strain genomes for metagenomic binning, comparative biology and taxonomic classification.</title>
        <authorList>
            <person name="Goeker M."/>
        </authorList>
    </citation>
    <scope>NUCLEOTIDE SEQUENCE [LARGE SCALE GENOMIC DNA]</scope>
    <source>
        <strain evidence="1 2">DSM 101015</strain>
    </source>
</reference>
<dbReference type="AlphaFoldDB" id="A0A7W6Q2V6"/>
<comment type="caution">
    <text evidence="1">The sequence shown here is derived from an EMBL/GenBank/DDBJ whole genome shotgun (WGS) entry which is preliminary data.</text>
</comment>